<organism evidence="1 2">
    <name type="scientific">Metarhizium anisopliae (strain ARSEF 549)</name>
    <dbReference type="NCBI Taxonomy" id="3151832"/>
    <lineage>
        <taxon>Eukaryota</taxon>
        <taxon>Fungi</taxon>
        <taxon>Dikarya</taxon>
        <taxon>Ascomycota</taxon>
        <taxon>Pezizomycotina</taxon>
        <taxon>Sordariomycetes</taxon>
        <taxon>Hypocreomycetidae</taxon>
        <taxon>Hypocreales</taxon>
        <taxon>Clavicipitaceae</taxon>
        <taxon>Metarhizium</taxon>
    </lineage>
</organism>
<accession>A0A0B4FHP2</accession>
<dbReference type="OrthoDB" id="5154031at2759"/>
<feature type="non-terminal residue" evidence="1">
    <location>
        <position position="1"/>
    </location>
</feature>
<keyword evidence="2" id="KW-1185">Reference proteome</keyword>
<protein>
    <submittedName>
        <fullName evidence="1">Adhesin protein Mad2</fullName>
    </submittedName>
</protein>
<proteinExistence type="predicted"/>
<dbReference type="EMBL" id="AZNF01000002">
    <property type="protein sequence ID" value="KID69968.1"/>
    <property type="molecule type" value="Genomic_DNA"/>
</dbReference>
<name>A0A0B4FHP2_METAF</name>
<gene>
    <name evidence="1" type="ORF">MAN_02482</name>
</gene>
<reference evidence="1 2" key="1">
    <citation type="journal article" date="2014" name="Proc. Natl. Acad. Sci. U.S.A.">
        <title>Trajectory and genomic determinants of fungal-pathogen speciation and host adaptation.</title>
        <authorList>
            <person name="Hu X."/>
            <person name="Xiao G."/>
            <person name="Zheng P."/>
            <person name="Shang Y."/>
            <person name="Su Y."/>
            <person name="Zhang X."/>
            <person name="Liu X."/>
            <person name="Zhan S."/>
            <person name="St Leger R.J."/>
            <person name="Wang C."/>
        </authorList>
    </citation>
    <scope>NUCLEOTIDE SEQUENCE [LARGE SCALE GENOMIC DNA]</scope>
    <source>
        <strain evidence="1 2">ARSEF 549</strain>
    </source>
</reference>
<evidence type="ECO:0000313" key="1">
    <source>
        <dbReference type="EMBL" id="KID69968.1"/>
    </source>
</evidence>
<dbReference type="HOGENOM" id="CLU_909382_0_0_1"/>
<comment type="caution">
    <text evidence="1">The sequence shown here is derived from an EMBL/GenBank/DDBJ whole genome shotgun (WGS) entry which is preliminary data.</text>
</comment>
<sequence>MKSVIAVAAVAAVASAHEARSPLDLDLKVGHLVKVGLCLGLDVKLPLGISIDTDGCPKQGPPAGCIDVWHPPHHVPMDGCDDNDNDEWHYVHPCDCKPEAPHTWTTSTVTQTQVKTLISCAPTVTDCPAGPHVTTVVVPATTTICPVPVHSTTMATVPAGNTLPATAPATMPGTVPATMPGTVPGTMPGSAPGTVPAVVPGTAPGTLPATAPAATQAPVWTKPANQSMPATQVPPPAITTPVVVAPSPATTPSEASSPAVVVLPPVGTGAPPTGNWTTPPVMAGAAQNSQKVGAVVAMGLIAALLI</sequence>
<dbReference type="AlphaFoldDB" id="A0A0B4FHP2"/>
<evidence type="ECO:0000313" key="2">
    <source>
        <dbReference type="Proteomes" id="UP000031186"/>
    </source>
</evidence>
<dbReference type="Proteomes" id="UP000031186">
    <property type="component" value="Unassembled WGS sequence"/>
</dbReference>
<dbReference type="VEuPathDB" id="FungiDB:MAN_02482"/>